<protein>
    <submittedName>
        <fullName evidence="2">Uncharacterized protein</fullName>
    </submittedName>
</protein>
<feature type="coiled-coil region" evidence="1">
    <location>
        <begin position="62"/>
        <end position="247"/>
    </location>
</feature>
<dbReference type="AlphaFoldDB" id="A0A1B6MDP3"/>
<feature type="non-terminal residue" evidence="2">
    <location>
        <position position="263"/>
    </location>
</feature>
<reference evidence="2" key="1">
    <citation type="submission" date="2015-11" db="EMBL/GenBank/DDBJ databases">
        <title>De novo transcriptome assembly of four potential Pierce s Disease insect vectors from Arizona vineyards.</title>
        <authorList>
            <person name="Tassone E.E."/>
        </authorList>
    </citation>
    <scope>NUCLEOTIDE SEQUENCE</scope>
</reference>
<proteinExistence type="predicted"/>
<feature type="non-terminal residue" evidence="2">
    <location>
        <position position="1"/>
    </location>
</feature>
<evidence type="ECO:0000256" key="1">
    <source>
        <dbReference type="SAM" id="Coils"/>
    </source>
</evidence>
<dbReference type="EMBL" id="GEBQ01005931">
    <property type="protein sequence ID" value="JAT34046.1"/>
    <property type="molecule type" value="Transcribed_RNA"/>
</dbReference>
<keyword evidence="1" id="KW-0175">Coiled coil</keyword>
<sequence>LQEQLRKENANNNAAIADYIKRVTEFWEKSKNTIQIISDQIANIATSLQEDLREREKMDSKIIQYKIEKATLKKSIEDLQEQIRKEREKSKADDSETIKNKIEKATLMKTIEDIKEQIRAEKEKRNAAIADLIKRENEEREEIESKYTNKISDLLTNYATLQEDASEIIKDLQEELRKRREKSNVAIADLIKRENEEREEIESKYTNKISDLLTNYATLQEDASEIIKDLQEQLRKENANNNAAIADYIKRVTEFWEKSKNTI</sequence>
<gene>
    <name evidence="2" type="ORF">g.27781</name>
</gene>
<evidence type="ECO:0000313" key="2">
    <source>
        <dbReference type="EMBL" id="JAT34046.1"/>
    </source>
</evidence>
<name>A0A1B6MDP3_9HEMI</name>
<organism evidence="2">
    <name type="scientific">Graphocephala atropunctata</name>
    <dbReference type="NCBI Taxonomy" id="36148"/>
    <lineage>
        <taxon>Eukaryota</taxon>
        <taxon>Metazoa</taxon>
        <taxon>Ecdysozoa</taxon>
        <taxon>Arthropoda</taxon>
        <taxon>Hexapoda</taxon>
        <taxon>Insecta</taxon>
        <taxon>Pterygota</taxon>
        <taxon>Neoptera</taxon>
        <taxon>Paraneoptera</taxon>
        <taxon>Hemiptera</taxon>
        <taxon>Auchenorrhyncha</taxon>
        <taxon>Membracoidea</taxon>
        <taxon>Cicadellidae</taxon>
        <taxon>Cicadellinae</taxon>
        <taxon>Cicadellini</taxon>
        <taxon>Graphocephala</taxon>
    </lineage>
</organism>
<accession>A0A1B6MDP3</accession>